<keyword evidence="4" id="KW-1185">Reference proteome</keyword>
<accession>A0A7S9H2T5</accession>
<proteinExistence type="predicted"/>
<evidence type="ECO:0000259" key="2">
    <source>
        <dbReference type="Pfam" id="PF01757"/>
    </source>
</evidence>
<evidence type="ECO:0000313" key="3">
    <source>
        <dbReference type="EMBL" id="QPF95008.1"/>
    </source>
</evidence>
<gene>
    <name evidence="3" type="ORF">IC761_17785</name>
</gene>
<feature type="transmembrane region" description="Helical" evidence="1">
    <location>
        <begin position="174"/>
        <end position="193"/>
    </location>
</feature>
<name>A0A7S9H2T5_9BRAD</name>
<protein>
    <submittedName>
        <fullName evidence="3">Acyltransferase</fullName>
    </submittedName>
</protein>
<sequence>MDFLVHAIDNGQKARSGSAALMRQNWLRYRRSLPLGKRTSLPGIAGAPVLDDDFTTASRKGALQRVVIKESSLLHRFRDSSEVCIANRLVLPVAGSKYCPQLDGIRTFCIIFTVLNHIPADGRPWFVDGTVGVDAFFPLSGWLITWLLLEERRKEGRIDLGAFYLRRIFRIVPLYYLTIGIYAGAALAVYLLTGNSAKLDELRNAALYLVTFNSEYRPDDAGVIFGHAWTLGIEEKFYVIWPLMLFLAGRFTVVAVVGAFIVIGALFGLFGTSDYLVRGYFGLGVGAGMAIWLNNSPYVTVFRNRPIGWISLAMTVVMYAGLVTAPSLYWHLGLSASVSLLIVSVWFDREQGLARFLARAPLVWLGTLTYAIYLFQTLASNLVQGLLQKLHLHPNFLTILLAVYAVSVALAWLAHVAIEQPAISIGRRLATKRKIEQSALIPARPEV</sequence>
<keyword evidence="1" id="KW-0812">Transmembrane</keyword>
<dbReference type="Proteomes" id="UP000594621">
    <property type="component" value="Chromosome"/>
</dbReference>
<dbReference type="RefSeq" id="WP_195804471.1">
    <property type="nucleotide sequence ID" value="NZ_CP061379.1"/>
</dbReference>
<dbReference type="InterPro" id="IPR002656">
    <property type="entry name" value="Acyl_transf_3_dom"/>
</dbReference>
<feature type="transmembrane region" description="Helical" evidence="1">
    <location>
        <begin position="328"/>
        <end position="347"/>
    </location>
</feature>
<dbReference type="AlphaFoldDB" id="A0A7S9H2T5"/>
<feature type="domain" description="Acyltransferase 3" evidence="2">
    <location>
        <begin position="101"/>
        <end position="414"/>
    </location>
</feature>
<dbReference type="GO" id="GO:0000271">
    <property type="term" value="P:polysaccharide biosynthetic process"/>
    <property type="evidence" value="ECO:0007669"/>
    <property type="project" value="TreeGrafter"/>
</dbReference>
<dbReference type="GO" id="GO:0016020">
    <property type="term" value="C:membrane"/>
    <property type="evidence" value="ECO:0007669"/>
    <property type="project" value="TreeGrafter"/>
</dbReference>
<feature type="transmembrane region" description="Helical" evidence="1">
    <location>
        <begin position="396"/>
        <end position="418"/>
    </location>
</feature>
<feature type="transmembrane region" description="Helical" evidence="1">
    <location>
        <begin position="243"/>
        <end position="269"/>
    </location>
</feature>
<feature type="transmembrane region" description="Helical" evidence="1">
    <location>
        <begin position="306"/>
        <end position="322"/>
    </location>
</feature>
<keyword evidence="3" id="KW-0808">Transferase</keyword>
<feature type="transmembrane region" description="Helical" evidence="1">
    <location>
        <begin position="275"/>
        <end position="294"/>
    </location>
</feature>
<evidence type="ECO:0000313" key="4">
    <source>
        <dbReference type="Proteomes" id="UP000594621"/>
    </source>
</evidence>
<feature type="transmembrane region" description="Helical" evidence="1">
    <location>
        <begin position="356"/>
        <end position="376"/>
    </location>
</feature>
<dbReference type="PANTHER" id="PTHR23028">
    <property type="entry name" value="ACETYLTRANSFERASE"/>
    <property type="match status" value="1"/>
</dbReference>
<keyword evidence="1" id="KW-0472">Membrane</keyword>
<organism evidence="3 4">
    <name type="scientific">Bradyrhizobium commune</name>
    <dbReference type="NCBI Taxonomy" id="83627"/>
    <lineage>
        <taxon>Bacteria</taxon>
        <taxon>Pseudomonadati</taxon>
        <taxon>Pseudomonadota</taxon>
        <taxon>Alphaproteobacteria</taxon>
        <taxon>Hyphomicrobiales</taxon>
        <taxon>Nitrobacteraceae</taxon>
        <taxon>Bradyrhizobium</taxon>
    </lineage>
</organism>
<dbReference type="InterPro" id="IPR050879">
    <property type="entry name" value="Acyltransferase_3"/>
</dbReference>
<dbReference type="KEGG" id="bcou:IC761_17785"/>
<dbReference type="Pfam" id="PF01757">
    <property type="entry name" value="Acyl_transf_3"/>
    <property type="match status" value="1"/>
</dbReference>
<dbReference type="PANTHER" id="PTHR23028:SF53">
    <property type="entry name" value="ACYL_TRANSF_3 DOMAIN-CONTAINING PROTEIN"/>
    <property type="match status" value="1"/>
</dbReference>
<evidence type="ECO:0000256" key="1">
    <source>
        <dbReference type="SAM" id="Phobius"/>
    </source>
</evidence>
<keyword evidence="1" id="KW-1133">Transmembrane helix</keyword>
<reference evidence="3 4" key="1">
    <citation type="submission" date="2020-09" db="EMBL/GenBank/DDBJ databases">
        <title>Complete genomes of bradyrhizobia occurring on native shrubby legumes in Australia.</title>
        <authorList>
            <person name="Lafay B."/>
        </authorList>
    </citation>
    <scope>NUCLEOTIDE SEQUENCE [LARGE SCALE GENOMIC DNA]</scope>
    <source>
        <strain evidence="3 4">BDV5040</strain>
    </source>
</reference>
<keyword evidence="3" id="KW-0012">Acyltransferase</keyword>
<dbReference type="EMBL" id="CP061379">
    <property type="protein sequence ID" value="QPF95008.1"/>
    <property type="molecule type" value="Genomic_DNA"/>
</dbReference>
<dbReference type="GO" id="GO:0016747">
    <property type="term" value="F:acyltransferase activity, transferring groups other than amino-acyl groups"/>
    <property type="evidence" value="ECO:0007669"/>
    <property type="project" value="InterPro"/>
</dbReference>